<gene>
    <name evidence="6" type="ORF">GCM10011409_06660</name>
</gene>
<evidence type="ECO:0000313" key="6">
    <source>
        <dbReference type="EMBL" id="GGB31946.1"/>
    </source>
</evidence>
<accession>A0A9W5TUY3</accession>
<comment type="pathway">
    <text evidence="1">Carbohydrate acid metabolism.</text>
</comment>
<dbReference type="PANTHER" id="PTHR30246">
    <property type="entry name" value="2-KETO-3-DEOXY-6-PHOSPHOGLUCONATE ALDOLASE"/>
    <property type="match status" value="1"/>
</dbReference>
<dbReference type="CDD" id="cd00452">
    <property type="entry name" value="KDPG_aldolase"/>
    <property type="match status" value="1"/>
</dbReference>
<dbReference type="RefSeq" id="WP_155555184.1">
    <property type="nucleotide sequence ID" value="NZ_BMJD01000003.1"/>
</dbReference>
<dbReference type="InterPro" id="IPR013785">
    <property type="entry name" value="Aldolase_TIM"/>
</dbReference>
<dbReference type="GO" id="GO:0016829">
    <property type="term" value="F:lyase activity"/>
    <property type="evidence" value="ECO:0007669"/>
    <property type="project" value="UniProtKB-KW"/>
</dbReference>
<dbReference type="Pfam" id="PF01081">
    <property type="entry name" value="Aldolase"/>
    <property type="match status" value="1"/>
</dbReference>
<name>A0A9W5TUY3_9BACI</name>
<evidence type="ECO:0000256" key="3">
    <source>
        <dbReference type="ARBA" id="ARBA00011233"/>
    </source>
</evidence>
<dbReference type="PANTHER" id="PTHR30246:SF1">
    <property type="entry name" value="2-DEHYDRO-3-DEOXY-6-PHOSPHOGALACTONATE ALDOLASE-RELATED"/>
    <property type="match status" value="1"/>
</dbReference>
<keyword evidence="4" id="KW-0456">Lyase</keyword>
<evidence type="ECO:0000256" key="5">
    <source>
        <dbReference type="ARBA" id="ARBA00023277"/>
    </source>
</evidence>
<evidence type="ECO:0000256" key="1">
    <source>
        <dbReference type="ARBA" id="ARBA00004761"/>
    </source>
</evidence>
<organism evidence="6 7">
    <name type="scientific">Lentibacillus populi</name>
    <dbReference type="NCBI Taxonomy" id="1827502"/>
    <lineage>
        <taxon>Bacteria</taxon>
        <taxon>Bacillati</taxon>
        <taxon>Bacillota</taxon>
        <taxon>Bacilli</taxon>
        <taxon>Bacillales</taxon>
        <taxon>Bacillaceae</taxon>
        <taxon>Lentibacillus</taxon>
    </lineage>
</organism>
<reference evidence="6" key="2">
    <citation type="submission" date="2020-09" db="EMBL/GenBank/DDBJ databases">
        <authorList>
            <person name="Sun Q."/>
            <person name="Zhou Y."/>
        </authorList>
    </citation>
    <scope>NUCLEOTIDE SEQUENCE</scope>
    <source>
        <strain evidence="6">CGMCC 1.15454</strain>
    </source>
</reference>
<comment type="subunit">
    <text evidence="3">Homotrimer.</text>
</comment>
<keyword evidence="5" id="KW-0119">Carbohydrate metabolism</keyword>
<dbReference type="Proteomes" id="UP000621492">
    <property type="component" value="Unassembled WGS sequence"/>
</dbReference>
<evidence type="ECO:0000256" key="4">
    <source>
        <dbReference type="ARBA" id="ARBA00023239"/>
    </source>
</evidence>
<reference evidence="6" key="1">
    <citation type="journal article" date="2014" name="Int. J. Syst. Evol. Microbiol.">
        <title>Complete genome sequence of Corynebacterium casei LMG S-19264T (=DSM 44701T), isolated from a smear-ripened cheese.</title>
        <authorList>
            <consortium name="US DOE Joint Genome Institute (JGI-PGF)"/>
            <person name="Walter F."/>
            <person name="Albersmeier A."/>
            <person name="Kalinowski J."/>
            <person name="Ruckert C."/>
        </authorList>
    </citation>
    <scope>NUCLEOTIDE SEQUENCE</scope>
    <source>
        <strain evidence="6">CGMCC 1.15454</strain>
    </source>
</reference>
<comment type="similarity">
    <text evidence="2">Belongs to the KHG/KDPG aldolase family.</text>
</comment>
<keyword evidence="7" id="KW-1185">Reference proteome</keyword>
<proteinExistence type="inferred from homology"/>
<sequence length="210" mass="22432">MANSTLNKLVSSGIVAVVRKIDPDKVTPLVDSLVAGGVTGIEITMNSKNSLEKISELKSKYGEQTVVGAGTVLNQKQAKEAIVAGADFIFAPTLDRDTIEYTKREGKIMIPGAFTPTEIYQGYIWGADIIKVFPASVLGPKFIKDIKGPLGEIQVMPTGGISLNNIKSFFETGSIAVGVGGSLVQSELINQNKWEELEVLAKSFVESKLG</sequence>
<comment type="caution">
    <text evidence="6">The sequence shown here is derived from an EMBL/GenBank/DDBJ whole genome shotgun (WGS) entry which is preliminary data.</text>
</comment>
<dbReference type="NCBIfam" id="TIGR01182">
    <property type="entry name" value="eda"/>
    <property type="match status" value="1"/>
</dbReference>
<evidence type="ECO:0000313" key="7">
    <source>
        <dbReference type="Proteomes" id="UP000621492"/>
    </source>
</evidence>
<dbReference type="Gene3D" id="3.20.20.70">
    <property type="entry name" value="Aldolase class I"/>
    <property type="match status" value="1"/>
</dbReference>
<evidence type="ECO:0000256" key="2">
    <source>
        <dbReference type="ARBA" id="ARBA00006906"/>
    </source>
</evidence>
<protein>
    <submittedName>
        <fullName evidence="6">2-dehydro-3-deoxy-phosphogluconate aldolase</fullName>
    </submittedName>
</protein>
<dbReference type="SUPFAM" id="SSF51569">
    <property type="entry name" value="Aldolase"/>
    <property type="match status" value="1"/>
</dbReference>
<dbReference type="EMBL" id="BMJD01000003">
    <property type="protein sequence ID" value="GGB31946.1"/>
    <property type="molecule type" value="Genomic_DNA"/>
</dbReference>
<dbReference type="AlphaFoldDB" id="A0A9W5TUY3"/>
<dbReference type="InterPro" id="IPR000887">
    <property type="entry name" value="Aldlse_KDPG_KHG"/>
</dbReference>